<dbReference type="AlphaFoldDB" id="A0A6J2UJY9"/>
<dbReference type="Proteomes" id="UP000504634">
    <property type="component" value="Unplaced"/>
</dbReference>
<dbReference type="RefSeq" id="XP_030387803.1">
    <property type="nucleotide sequence ID" value="XM_030531943.1"/>
</dbReference>
<keyword evidence="9" id="KW-1185">Reference proteome</keyword>
<dbReference type="SMART" id="SM00714">
    <property type="entry name" value="LITAF"/>
    <property type="match status" value="1"/>
</dbReference>
<evidence type="ECO:0000256" key="1">
    <source>
        <dbReference type="ARBA" id="ARBA00004414"/>
    </source>
</evidence>
<dbReference type="GO" id="GO:0005765">
    <property type="term" value="C:lysosomal membrane"/>
    <property type="evidence" value="ECO:0007669"/>
    <property type="project" value="UniProtKB-SubCell"/>
</dbReference>
<evidence type="ECO:0000256" key="6">
    <source>
        <dbReference type="ARBA" id="ARBA00022833"/>
    </source>
</evidence>
<comment type="similarity">
    <text evidence="4">Belongs to the CDIP1/LITAF family.</text>
</comment>
<organism evidence="9 10">
    <name type="scientific">Drosophila lebanonensis</name>
    <name type="common">Fruit fly</name>
    <name type="synonym">Scaptodrosophila lebanonensis</name>
    <dbReference type="NCBI Taxonomy" id="7225"/>
    <lineage>
        <taxon>Eukaryota</taxon>
        <taxon>Metazoa</taxon>
        <taxon>Ecdysozoa</taxon>
        <taxon>Arthropoda</taxon>
        <taxon>Hexapoda</taxon>
        <taxon>Insecta</taxon>
        <taxon>Pterygota</taxon>
        <taxon>Neoptera</taxon>
        <taxon>Endopterygota</taxon>
        <taxon>Diptera</taxon>
        <taxon>Brachycera</taxon>
        <taxon>Muscomorpha</taxon>
        <taxon>Ephydroidea</taxon>
        <taxon>Drosophilidae</taxon>
        <taxon>Scaptodrosophila</taxon>
    </lineage>
</organism>
<gene>
    <name evidence="10" type="primary">LOC115634291</name>
</gene>
<dbReference type="InterPro" id="IPR006629">
    <property type="entry name" value="LITAF"/>
</dbReference>
<protein>
    <submittedName>
        <fullName evidence="10">Uncharacterized protein LOC115634291</fullName>
    </submittedName>
</protein>
<reference evidence="10" key="1">
    <citation type="submission" date="2025-08" db="UniProtKB">
        <authorList>
            <consortium name="RefSeq"/>
        </authorList>
    </citation>
    <scope>IDENTIFICATION</scope>
    <source>
        <strain evidence="10">11010-0011.00</strain>
        <tissue evidence="10">Whole body</tissue>
    </source>
</reference>
<evidence type="ECO:0000256" key="5">
    <source>
        <dbReference type="ARBA" id="ARBA00022723"/>
    </source>
</evidence>
<dbReference type="PANTHER" id="PTHR23292">
    <property type="entry name" value="LIPOPOLYSACCHARIDE-INDUCED TUMOR NECROSIS FACTOR-ALPHA FACTOR"/>
    <property type="match status" value="1"/>
</dbReference>
<evidence type="ECO:0000256" key="7">
    <source>
        <dbReference type="ARBA" id="ARBA00023136"/>
    </source>
</evidence>
<dbReference type="PANTHER" id="PTHR23292:SF14">
    <property type="entry name" value="FI16615P1-RELATED"/>
    <property type="match status" value="1"/>
</dbReference>
<evidence type="ECO:0000259" key="8">
    <source>
        <dbReference type="PROSITE" id="PS51837"/>
    </source>
</evidence>
<dbReference type="GeneID" id="115634291"/>
<dbReference type="GO" id="GO:0008270">
    <property type="term" value="F:zinc ion binding"/>
    <property type="evidence" value="ECO:0007669"/>
    <property type="project" value="TreeGrafter"/>
</dbReference>
<dbReference type="Pfam" id="PF10601">
    <property type="entry name" value="zf-LITAF-like"/>
    <property type="match status" value="1"/>
</dbReference>
<feature type="domain" description="LITAF" evidence="8">
    <location>
        <begin position="16"/>
        <end position="96"/>
    </location>
</feature>
<dbReference type="PROSITE" id="PS51837">
    <property type="entry name" value="LITAF"/>
    <property type="match status" value="1"/>
</dbReference>
<evidence type="ECO:0000313" key="9">
    <source>
        <dbReference type="Proteomes" id="UP000504634"/>
    </source>
</evidence>
<dbReference type="OrthoDB" id="5599753at2759"/>
<sequence length="144" mass="16370">MASTESLDGSACEDGVEVSAVPQNVGHLGEVPIQFVCPACHQLNESRVESEAVTILQKIVCSLNVLFCCNPIRWNGRHDINHYCSKCGCFIGRHISLSWYKRSLFRMQRSEVEDNGRWLCFRKVEKEQLDAKKLSKQRQALEKA</sequence>
<accession>A0A6J2UJY9</accession>
<keyword evidence="7" id="KW-0472">Membrane</keyword>
<evidence type="ECO:0000256" key="2">
    <source>
        <dbReference type="ARBA" id="ARBA00004481"/>
    </source>
</evidence>
<dbReference type="GO" id="GO:0031902">
    <property type="term" value="C:late endosome membrane"/>
    <property type="evidence" value="ECO:0007669"/>
    <property type="project" value="UniProtKB-SubCell"/>
</dbReference>
<evidence type="ECO:0000256" key="4">
    <source>
        <dbReference type="ARBA" id="ARBA00005975"/>
    </source>
</evidence>
<evidence type="ECO:0000256" key="3">
    <source>
        <dbReference type="ARBA" id="ARBA00004630"/>
    </source>
</evidence>
<evidence type="ECO:0000313" key="10">
    <source>
        <dbReference type="RefSeq" id="XP_030387803.1"/>
    </source>
</evidence>
<name>A0A6J2UJY9_DROLE</name>
<proteinExistence type="inferred from homology"/>
<keyword evidence="6" id="KW-0862">Zinc</keyword>
<dbReference type="InterPro" id="IPR037519">
    <property type="entry name" value="LITAF_fam"/>
</dbReference>
<comment type="subcellular location">
    <subcellularLocation>
        <location evidence="2">Endosome membrane</location>
        <topology evidence="2">Peripheral membrane protein</topology>
    </subcellularLocation>
    <subcellularLocation>
        <location evidence="1">Late endosome membrane</location>
    </subcellularLocation>
    <subcellularLocation>
        <location evidence="3">Lysosome membrane</location>
        <topology evidence="3">Peripheral membrane protein</topology>
        <orientation evidence="3">Cytoplasmic side</orientation>
    </subcellularLocation>
</comment>
<keyword evidence="5" id="KW-0479">Metal-binding</keyword>